<gene>
    <name evidence="4" type="ORF">MKW98_022011</name>
</gene>
<dbReference type="SMART" id="SM00979">
    <property type="entry name" value="TIFY"/>
    <property type="match status" value="1"/>
</dbReference>
<dbReference type="GO" id="GO:0005634">
    <property type="term" value="C:nucleus"/>
    <property type="evidence" value="ECO:0007669"/>
    <property type="project" value="UniProtKB-SubCell"/>
</dbReference>
<dbReference type="Proteomes" id="UP001202328">
    <property type="component" value="Unassembled WGS sequence"/>
</dbReference>
<comment type="similarity">
    <text evidence="1 2">Belongs to the TIFY/JAZ family.</text>
</comment>
<evidence type="ECO:0000313" key="4">
    <source>
        <dbReference type="EMBL" id="KAI3945147.1"/>
    </source>
</evidence>
<keyword evidence="2" id="KW-0539">Nucleus</keyword>
<sequence>MSSLSQQERMMKSKNFSQTCNLLSQYMKENKGSFGPTAMNLSSSASPAPAPVMGVPAPLFYNREVSKSMDLFPQRTGFAPTTTSTETKKPEAAQMTIFYGGKVLVFDNLPVEKAKEVLNFAKNFSPVTSNSVVASKDVLPPRPVQKPQQQVQQKQFGDLPIARKASLHRFLEKRKDRINAKAPYQVTGSPITKSGKTQANKIDESKSWLGLASQTGQQWGLAL</sequence>
<dbReference type="GO" id="GO:0009611">
    <property type="term" value="P:response to wounding"/>
    <property type="evidence" value="ECO:0007669"/>
    <property type="project" value="UniProtKB-UniRule"/>
</dbReference>
<dbReference type="GO" id="GO:2000022">
    <property type="term" value="P:regulation of jasmonic acid mediated signaling pathway"/>
    <property type="evidence" value="ECO:0007669"/>
    <property type="project" value="UniProtKB-UniRule"/>
</dbReference>
<comment type="subcellular location">
    <subcellularLocation>
        <location evidence="2">Nucleus</location>
    </subcellularLocation>
</comment>
<evidence type="ECO:0000256" key="2">
    <source>
        <dbReference type="RuleBase" id="RU369065"/>
    </source>
</evidence>
<protein>
    <recommendedName>
        <fullName evidence="2">Protein TIFY</fullName>
    </recommendedName>
    <alternativeName>
        <fullName evidence="2">Jasmonate ZIM domain-containing protein</fullName>
    </alternativeName>
</protein>
<dbReference type="AlphaFoldDB" id="A0AAD4T9U2"/>
<dbReference type="GO" id="GO:0031347">
    <property type="term" value="P:regulation of defense response"/>
    <property type="evidence" value="ECO:0007669"/>
    <property type="project" value="UniProtKB-UniRule"/>
</dbReference>
<keyword evidence="2" id="KW-1184">Jasmonic acid signaling pathway</keyword>
<comment type="function">
    <text evidence="2">Repressor of jasmonate responses.</text>
</comment>
<dbReference type="Pfam" id="PF06200">
    <property type="entry name" value="tify"/>
    <property type="match status" value="1"/>
</dbReference>
<feature type="domain" description="Tify" evidence="3">
    <location>
        <begin position="88"/>
        <end position="123"/>
    </location>
</feature>
<dbReference type="Pfam" id="PF09425">
    <property type="entry name" value="Jas_motif"/>
    <property type="match status" value="1"/>
</dbReference>
<comment type="domain">
    <text evidence="2">The jas domain is required for interaction with COI1.</text>
</comment>
<evidence type="ECO:0000256" key="1">
    <source>
        <dbReference type="ARBA" id="ARBA00008614"/>
    </source>
</evidence>
<dbReference type="InterPro" id="IPR010399">
    <property type="entry name" value="Tify_dom"/>
</dbReference>
<reference evidence="4" key="1">
    <citation type="submission" date="2022-04" db="EMBL/GenBank/DDBJ databases">
        <title>A functionally conserved STORR gene fusion in Papaver species that diverged 16.8 million years ago.</title>
        <authorList>
            <person name="Catania T."/>
        </authorList>
    </citation>
    <scope>NUCLEOTIDE SEQUENCE</scope>
    <source>
        <strain evidence="4">S-188037</strain>
    </source>
</reference>
<dbReference type="InterPro" id="IPR018467">
    <property type="entry name" value="CCT_CS"/>
</dbReference>
<name>A0AAD4T9U2_9MAGN</name>
<organism evidence="4 5">
    <name type="scientific">Papaver atlanticum</name>
    <dbReference type="NCBI Taxonomy" id="357466"/>
    <lineage>
        <taxon>Eukaryota</taxon>
        <taxon>Viridiplantae</taxon>
        <taxon>Streptophyta</taxon>
        <taxon>Embryophyta</taxon>
        <taxon>Tracheophyta</taxon>
        <taxon>Spermatophyta</taxon>
        <taxon>Magnoliopsida</taxon>
        <taxon>Ranunculales</taxon>
        <taxon>Papaveraceae</taxon>
        <taxon>Papaveroideae</taxon>
        <taxon>Papaver</taxon>
    </lineage>
</organism>
<keyword evidence="5" id="KW-1185">Reference proteome</keyword>
<accession>A0AAD4T9U2</accession>
<proteinExistence type="inferred from homology"/>
<evidence type="ECO:0000313" key="5">
    <source>
        <dbReference type="Proteomes" id="UP001202328"/>
    </source>
</evidence>
<dbReference type="PANTHER" id="PTHR33077:SF140">
    <property type="entry name" value="PROTEIN TIFY 10B"/>
    <property type="match status" value="1"/>
</dbReference>
<comment type="caution">
    <text evidence="4">The sequence shown here is derived from an EMBL/GenBank/DDBJ whole genome shotgun (WGS) entry which is preliminary data.</text>
</comment>
<evidence type="ECO:0000259" key="3">
    <source>
        <dbReference type="PROSITE" id="PS51320"/>
    </source>
</evidence>
<dbReference type="EMBL" id="JAJJMB010003881">
    <property type="protein sequence ID" value="KAI3945147.1"/>
    <property type="molecule type" value="Genomic_DNA"/>
</dbReference>
<dbReference type="PROSITE" id="PS51320">
    <property type="entry name" value="TIFY"/>
    <property type="match status" value="1"/>
</dbReference>
<dbReference type="PANTHER" id="PTHR33077">
    <property type="entry name" value="PROTEIN TIFY 4A-RELATED-RELATED"/>
    <property type="match status" value="1"/>
</dbReference>
<dbReference type="InterPro" id="IPR040390">
    <property type="entry name" value="TIFY/JAZ"/>
</dbReference>